<name>A0ABV7Y7W2_9ACTN</name>
<evidence type="ECO:0000313" key="2">
    <source>
        <dbReference type="EMBL" id="MFC3760119.1"/>
    </source>
</evidence>
<dbReference type="InterPro" id="IPR023631">
    <property type="entry name" value="Amidase_dom"/>
</dbReference>
<evidence type="ECO:0000313" key="3">
    <source>
        <dbReference type="Proteomes" id="UP001595699"/>
    </source>
</evidence>
<reference evidence="3" key="1">
    <citation type="journal article" date="2019" name="Int. J. Syst. Evol. Microbiol.">
        <title>The Global Catalogue of Microorganisms (GCM) 10K type strain sequencing project: providing services to taxonomists for standard genome sequencing and annotation.</title>
        <authorList>
            <consortium name="The Broad Institute Genomics Platform"/>
            <consortium name="The Broad Institute Genome Sequencing Center for Infectious Disease"/>
            <person name="Wu L."/>
            <person name="Ma J."/>
        </authorList>
    </citation>
    <scope>NUCLEOTIDE SEQUENCE [LARGE SCALE GENOMIC DNA]</scope>
    <source>
        <strain evidence="3">CGMCC 4.7241</strain>
    </source>
</reference>
<keyword evidence="3" id="KW-1185">Reference proteome</keyword>
<protein>
    <submittedName>
        <fullName evidence="2">Amidase</fullName>
    </submittedName>
</protein>
<feature type="domain" description="Amidase" evidence="1">
    <location>
        <begin position="25"/>
        <end position="303"/>
    </location>
</feature>
<dbReference type="Gene3D" id="3.90.1300.10">
    <property type="entry name" value="Amidase signature (AS) domain"/>
    <property type="match status" value="1"/>
</dbReference>
<dbReference type="SUPFAM" id="SSF75304">
    <property type="entry name" value="Amidase signature (AS) enzymes"/>
    <property type="match status" value="1"/>
</dbReference>
<dbReference type="EMBL" id="JBHRZH010000004">
    <property type="protein sequence ID" value="MFC3760119.1"/>
    <property type="molecule type" value="Genomic_DNA"/>
</dbReference>
<dbReference type="PANTHER" id="PTHR11895">
    <property type="entry name" value="TRANSAMIDASE"/>
    <property type="match status" value="1"/>
</dbReference>
<gene>
    <name evidence="2" type="ORF">ACFOUW_04675</name>
</gene>
<feature type="domain" description="Amidase" evidence="1">
    <location>
        <begin position="330"/>
        <end position="430"/>
    </location>
</feature>
<dbReference type="RefSeq" id="WP_205120064.1">
    <property type="nucleotide sequence ID" value="NZ_JAFBCM010000001.1"/>
</dbReference>
<evidence type="ECO:0000259" key="1">
    <source>
        <dbReference type="Pfam" id="PF01425"/>
    </source>
</evidence>
<sequence length="455" mass="47522">MTELCDLTASELARRIRTREASAREVLDAQLARIDEDNPSVNAVVSLDPEVARAQAEEADKAVARGDTLGALHGVPMTLKDALDVAGLRTTVGTPDLDRIAAADGTVAARLRAAGANLIGHTNVPTYLADYQTGNELFGRTNNPWDLTRSPGGSSGGATAAVATGMTPLEYGSDLAGSIRLPAAFCGVYGLRPTEHRVSVTGFFAPPGGPARTVRIMNSLGPLARSLDDLHLALRLTAGPDGLDGDVSPVPVEDRAVRSLGSLRLAFTPALAGAKVANVVREQVSRVAAAASSAGAEVEEREPALDWDAMYELFNGLLDTITGGVENQSLAWYFEALSQRDRIVAVWETFFADVDALLLPAAMTLPFPHVDGYGTVDVDGEQVSYLESGSQLVFASLAGLPGLVVPAGVIDGLPSAVQLVGPRWSETKLLDIAAALEQSGALPGQLGSRPVVRSS</sequence>
<proteinExistence type="predicted"/>
<dbReference type="PANTHER" id="PTHR11895:SF76">
    <property type="entry name" value="INDOLEACETAMIDE HYDROLASE"/>
    <property type="match status" value="1"/>
</dbReference>
<comment type="caution">
    <text evidence="2">The sequence shown here is derived from an EMBL/GenBank/DDBJ whole genome shotgun (WGS) entry which is preliminary data.</text>
</comment>
<dbReference type="Pfam" id="PF01425">
    <property type="entry name" value="Amidase"/>
    <property type="match status" value="2"/>
</dbReference>
<accession>A0ABV7Y7W2</accession>
<dbReference type="Proteomes" id="UP001595699">
    <property type="component" value="Unassembled WGS sequence"/>
</dbReference>
<organism evidence="2 3">
    <name type="scientific">Tenggerimyces flavus</name>
    <dbReference type="NCBI Taxonomy" id="1708749"/>
    <lineage>
        <taxon>Bacteria</taxon>
        <taxon>Bacillati</taxon>
        <taxon>Actinomycetota</taxon>
        <taxon>Actinomycetes</taxon>
        <taxon>Propionibacteriales</taxon>
        <taxon>Nocardioidaceae</taxon>
        <taxon>Tenggerimyces</taxon>
    </lineage>
</organism>
<dbReference type="InterPro" id="IPR036928">
    <property type="entry name" value="AS_sf"/>
</dbReference>
<dbReference type="InterPro" id="IPR000120">
    <property type="entry name" value="Amidase"/>
</dbReference>